<organism evidence="1 2">
    <name type="scientific">Caerostris extrusa</name>
    <name type="common">Bark spider</name>
    <name type="synonym">Caerostris bankana</name>
    <dbReference type="NCBI Taxonomy" id="172846"/>
    <lineage>
        <taxon>Eukaryota</taxon>
        <taxon>Metazoa</taxon>
        <taxon>Ecdysozoa</taxon>
        <taxon>Arthropoda</taxon>
        <taxon>Chelicerata</taxon>
        <taxon>Arachnida</taxon>
        <taxon>Araneae</taxon>
        <taxon>Araneomorphae</taxon>
        <taxon>Entelegynae</taxon>
        <taxon>Araneoidea</taxon>
        <taxon>Araneidae</taxon>
        <taxon>Caerostris</taxon>
    </lineage>
</organism>
<dbReference type="EMBL" id="BPLR01013052">
    <property type="protein sequence ID" value="GIY58375.1"/>
    <property type="molecule type" value="Genomic_DNA"/>
</dbReference>
<comment type="caution">
    <text evidence="1">The sequence shown here is derived from an EMBL/GenBank/DDBJ whole genome shotgun (WGS) entry which is preliminary data.</text>
</comment>
<gene>
    <name evidence="1" type="ORF">CEXT_49831</name>
</gene>
<proteinExistence type="predicted"/>
<keyword evidence="2" id="KW-1185">Reference proteome</keyword>
<protein>
    <submittedName>
        <fullName evidence="1">Uncharacterized protein</fullName>
    </submittedName>
</protein>
<dbReference type="AlphaFoldDB" id="A0AAV4UKK6"/>
<evidence type="ECO:0000313" key="1">
    <source>
        <dbReference type="EMBL" id="GIY58375.1"/>
    </source>
</evidence>
<name>A0AAV4UKK6_CAEEX</name>
<dbReference type="Proteomes" id="UP001054945">
    <property type="component" value="Unassembled WGS sequence"/>
</dbReference>
<evidence type="ECO:0000313" key="2">
    <source>
        <dbReference type="Proteomes" id="UP001054945"/>
    </source>
</evidence>
<reference evidence="1 2" key="1">
    <citation type="submission" date="2021-06" db="EMBL/GenBank/DDBJ databases">
        <title>Caerostris extrusa draft genome.</title>
        <authorList>
            <person name="Kono N."/>
            <person name="Arakawa K."/>
        </authorList>
    </citation>
    <scope>NUCLEOTIDE SEQUENCE [LARGE SCALE GENOMIC DNA]</scope>
</reference>
<accession>A0AAV4UKK6</accession>
<sequence>MSLVANEGVSVGQKFFRCTGEEGTNLLASAFMEVRINFCGKMSKQRSSMVQRYLQCPWCTLEFAIFFHHNRMVVEVRLIVVGMSTNVLQDITPLDGSRRDGISNQANNHVMIFFKLHSLHIKRLSNSESG</sequence>